<comment type="caution">
    <text evidence="3">The sequence shown here is derived from an EMBL/GenBank/DDBJ whole genome shotgun (WGS) entry which is preliminary data.</text>
</comment>
<protein>
    <submittedName>
        <fullName evidence="3">DinB family protein</fullName>
    </submittedName>
</protein>
<sequence>MSMLSNQYKLVKQTRELLFEFCEGLDSSHYTQELEAFGWGSIRNLHVHVAMCYQSWLKRFGLKQEHADIKEGQIKNVEEMRRLFEKVDRLVLQFLIKYEDAPYTLLKGKVSWQEEEEELSVLWLLTHTMTHEFHHKGQIVSIARHLGYTPADTDLIIPADKGRLIEQKH</sequence>
<evidence type="ECO:0000313" key="4">
    <source>
        <dbReference type="Proteomes" id="UP000682403"/>
    </source>
</evidence>
<dbReference type="PANTHER" id="PTHR37302">
    <property type="entry name" value="SLR1116 PROTEIN"/>
    <property type="match status" value="1"/>
</dbReference>
<dbReference type="InterPro" id="IPR034660">
    <property type="entry name" value="DinB/YfiT-like"/>
</dbReference>
<proteinExistence type="inferred from homology"/>
<keyword evidence="4" id="KW-1185">Reference proteome</keyword>
<dbReference type="RefSeq" id="WP_211557266.1">
    <property type="nucleotide sequence ID" value="NZ_JAGVRK010000001.1"/>
</dbReference>
<keyword evidence="2" id="KW-0479">Metal-binding</keyword>
<dbReference type="EMBL" id="JAGVRK010000001">
    <property type="protein sequence ID" value="MBS2968461.1"/>
    <property type="molecule type" value="Genomic_DNA"/>
</dbReference>
<dbReference type="SUPFAM" id="SSF109854">
    <property type="entry name" value="DinB/YfiT-like putative metalloenzymes"/>
    <property type="match status" value="1"/>
</dbReference>
<reference evidence="3 4" key="1">
    <citation type="submission" date="2021-04" db="EMBL/GenBank/DDBJ databases">
        <title>Metabacillus sp. strain KIGAM252 whole genome sequence.</title>
        <authorList>
            <person name="Seo M.-J."/>
            <person name="Cho E.-S."/>
            <person name="Hwang C.Y."/>
            <person name="Yoon D.J."/>
        </authorList>
    </citation>
    <scope>NUCLEOTIDE SEQUENCE [LARGE SCALE GENOMIC DNA]</scope>
    <source>
        <strain evidence="3 4">KIGAM252</strain>
    </source>
</reference>
<dbReference type="Proteomes" id="UP000682403">
    <property type="component" value="Unassembled WGS sequence"/>
</dbReference>
<dbReference type="PANTHER" id="PTHR37302:SF3">
    <property type="entry name" value="DAMAGE-INDUCIBLE PROTEIN DINB"/>
    <property type="match status" value="1"/>
</dbReference>
<dbReference type="InterPro" id="IPR007837">
    <property type="entry name" value="DinB"/>
</dbReference>
<gene>
    <name evidence="3" type="ORF">J9317_06770</name>
</gene>
<accession>A0ABS5LCJ6</accession>
<evidence type="ECO:0000256" key="2">
    <source>
        <dbReference type="ARBA" id="ARBA00022723"/>
    </source>
</evidence>
<dbReference type="Pfam" id="PF05163">
    <property type="entry name" value="DinB"/>
    <property type="match status" value="1"/>
</dbReference>
<evidence type="ECO:0000313" key="3">
    <source>
        <dbReference type="EMBL" id="MBS2968461.1"/>
    </source>
</evidence>
<organism evidence="3 4">
    <name type="scientific">Metabacillus flavus</name>
    <dbReference type="NCBI Taxonomy" id="2823519"/>
    <lineage>
        <taxon>Bacteria</taxon>
        <taxon>Bacillati</taxon>
        <taxon>Bacillota</taxon>
        <taxon>Bacilli</taxon>
        <taxon>Bacillales</taxon>
        <taxon>Bacillaceae</taxon>
        <taxon>Metabacillus</taxon>
    </lineage>
</organism>
<name>A0ABS5LCJ6_9BACI</name>
<evidence type="ECO:0000256" key="1">
    <source>
        <dbReference type="ARBA" id="ARBA00008635"/>
    </source>
</evidence>
<dbReference type="Gene3D" id="1.20.120.450">
    <property type="entry name" value="dinb family like domain"/>
    <property type="match status" value="1"/>
</dbReference>
<comment type="similarity">
    <text evidence="1">Belongs to the DinB family.</text>
</comment>